<dbReference type="InterPro" id="IPR003594">
    <property type="entry name" value="HATPase_dom"/>
</dbReference>
<dbReference type="PROSITE" id="PS50113">
    <property type="entry name" value="PAC"/>
    <property type="match status" value="1"/>
</dbReference>
<gene>
    <name evidence="12" type="ORF">HNQ81_000321</name>
</gene>
<keyword evidence="6 12" id="KW-0418">Kinase</keyword>
<dbReference type="GO" id="GO:0005524">
    <property type="term" value="F:ATP binding"/>
    <property type="evidence" value="ECO:0007669"/>
    <property type="project" value="UniProtKB-KW"/>
</dbReference>
<keyword evidence="7" id="KW-0067">ATP-binding</keyword>
<dbReference type="Pfam" id="PF00512">
    <property type="entry name" value="HisKA"/>
    <property type="match status" value="1"/>
</dbReference>
<evidence type="ECO:0000256" key="9">
    <source>
        <dbReference type="SAM" id="Phobius"/>
    </source>
</evidence>
<dbReference type="Pfam" id="PF00989">
    <property type="entry name" value="PAS"/>
    <property type="match status" value="1"/>
</dbReference>
<keyword evidence="13" id="KW-1185">Reference proteome</keyword>
<dbReference type="InterPro" id="IPR003661">
    <property type="entry name" value="HisK_dim/P_dom"/>
</dbReference>
<feature type="transmembrane region" description="Helical" evidence="9">
    <location>
        <begin position="12"/>
        <end position="30"/>
    </location>
</feature>
<comment type="caution">
    <text evidence="12">The sequence shown here is derived from an EMBL/GenBank/DDBJ whole genome shotgun (WGS) entry which is preliminary data.</text>
</comment>
<protein>
    <recommendedName>
        <fullName evidence="2">histidine kinase</fullName>
        <ecNumber evidence="2">2.7.13.3</ecNumber>
    </recommendedName>
</protein>
<feature type="domain" description="PAC" evidence="11">
    <location>
        <begin position="336"/>
        <end position="388"/>
    </location>
</feature>
<dbReference type="GO" id="GO:0006355">
    <property type="term" value="P:regulation of DNA-templated transcription"/>
    <property type="evidence" value="ECO:0007669"/>
    <property type="project" value="InterPro"/>
</dbReference>
<dbReference type="CDD" id="cd00082">
    <property type="entry name" value="HisKA"/>
    <property type="match status" value="1"/>
</dbReference>
<organism evidence="12 13">
    <name type="scientific">Desulfoprunum benzoelyticum</name>
    <dbReference type="NCBI Taxonomy" id="1506996"/>
    <lineage>
        <taxon>Bacteria</taxon>
        <taxon>Pseudomonadati</taxon>
        <taxon>Thermodesulfobacteriota</taxon>
        <taxon>Desulfobulbia</taxon>
        <taxon>Desulfobulbales</taxon>
        <taxon>Desulfobulbaceae</taxon>
        <taxon>Desulfoprunum</taxon>
    </lineage>
</organism>
<dbReference type="Gene3D" id="3.30.450.20">
    <property type="entry name" value="PAS domain"/>
    <property type="match status" value="1"/>
</dbReference>
<proteinExistence type="predicted"/>
<dbReference type="CDD" id="cd00130">
    <property type="entry name" value="PAS"/>
    <property type="match status" value="1"/>
</dbReference>
<evidence type="ECO:0000256" key="4">
    <source>
        <dbReference type="ARBA" id="ARBA00022679"/>
    </source>
</evidence>
<evidence type="ECO:0000256" key="8">
    <source>
        <dbReference type="ARBA" id="ARBA00023012"/>
    </source>
</evidence>
<dbReference type="SMART" id="SM00388">
    <property type="entry name" value="HisKA"/>
    <property type="match status" value="1"/>
</dbReference>
<dbReference type="InterPro" id="IPR005467">
    <property type="entry name" value="His_kinase_dom"/>
</dbReference>
<keyword evidence="9" id="KW-0472">Membrane</keyword>
<dbReference type="Pfam" id="PF02518">
    <property type="entry name" value="HATPase_c"/>
    <property type="match status" value="1"/>
</dbReference>
<dbReference type="Proteomes" id="UP000539642">
    <property type="component" value="Unassembled WGS sequence"/>
</dbReference>
<feature type="transmembrane region" description="Helical" evidence="9">
    <location>
        <begin position="232"/>
        <end position="256"/>
    </location>
</feature>
<dbReference type="InterPro" id="IPR000700">
    <property type="entry name" value="PAS-assoc_C"/>
</dbReference>
<evidence type="ECO:0000256" key="3">
    <source>
        <dbReference type="ARBA" id="ARBA00022553"/>
    </source>
</evidence>
<dbReference type="SUPFAM" id="SSF47384">
    <property type="entry name" value="Homodimeric domain of signal transducing histidine kinase"/>
    <property type="match status" value="1"/>
</dbReference>
<evidence type="ECO:0000313" key="13">
    <source>
        <dbReference type="Proteomes" id="UP000539642"/>
    </source>
</evidence>
<keyword evidence="8" id="KW-0902">Two-component regulatory system</keyword>
<dbReference type="GO" id="GO:0000155">
    <property type="term" value="F:phosphorelay sensor kinase activity"/>
    <property type="evidence" value="ECO:0007669"/>
    <property type="project" value="InterPro"/>
</dbReference>
<comment type="catalytic activity">
    <reaction evidence="1">
        <text>ATP + protein L-histidine = ADP + protein N-phospho-L-histidine.</text>
        <dbReference type="EC" id="2.7.13.3"/>
    </reaction>
</comment>
<dbReference type="Gene3D" id="1.10.287.130">
    <property type="match status" value="1"/>
</dbReference>
<dbReference type="EC" id="2.7.13.3" evidence="2"/>
<dbReference type="PRINTS" id="PR00344">
    <property type="entry name" value="BCTRLSENSOR"/>
</dbReference>
<dbReference type="InterPro" id="IPR013767">
    <property type="entry name" value="PAS_fold"/>
</dbReference>
<evidence type="ECO:0000313" key="12">
    <source>
        <dbReference type="EMBL" id="MBB5346614.1"/>
    </source>
</evidence>
<dbReference type="RefSeq" id="WP_183347599.1">
    <property type="nucleotide sequence ID" value="NZ_JACHEO010000001.1"/>
</dbReference>
<keyword evidence="5" id="KW-0547">Nucleotide-binding</keyword>
<dbReference type="SMART" id="SM00387">
    <property type="entry name" value="HATPase_c"/>
    <property type="match status" value="1"/>
</dbReference>
<sequence>MKFRLVNVSPWILAAACSLLAVIIAVFAVNNYHREKQLMMEVLMQKGITIIRFINAGPRTRFRTAVESPAGWELQWLEQVQQTLDHATEQPDIHLAMLVGRDGEVLVSSNREKIGGRIEQETEAFFKTLPQQEAGNAIYRIGREARGDSEVFQIAAYYAPLGPRGPAGDGHPPMMRMGRGNGGMREHMLQMQQGFRQWQQMAEQVQAAGYVLLVELEIDQYNAAVKRQLLQIVILSVVLLLVGAGGGLSLFTLQGYKGSQLSLRRMRAFNDLLVSSLPIGLVATDTEGKIQLCNRTAEELIEKTEKQLVGKRPGDVLPPPLALLISQSEAGPDRPQRRDLLLERGEGRSRALLLAALAVIDGEQRHVGTMLLMQDVSEVKQLEEELKRNERLAALGEMAAGVAHELRNPLSSIKGLALLLKSKFTANSADGEAADILVREVERLNRSISELLDYARPDRLEKARVSLNEIVDKALTLLRVDADAAGIQIETKYCQPPDLVHADQDKLSQVFLNLLLNAIQAMKSGGSLQVATVREPAQLLCRIQDSGCGIEADLLPKIFDPYVTTKSGGTGLGLAMSVKIIEEHGGRIEISSTPGQGTTVVVALPAWQG</sequence>
<dbReference type="InterPro" id="IPR036890">
    <property type="entry name" value="HATPase_C_sf"/>
</dbReference>
<dbReference type="SUPFAM" id="SSF55785">
    <property type="entry name" value="PYP-like sensor domain (PAS domain)"/>
    <property type="match status" value="1"/>
</dbReference>
<keyword evidence="4 12" id="KW-0808">Transferase</keyword>
<evidence type="ECO:0000256" key="1">
    <source>
        <dbReference type="ARBA" id="ARBA00000085"/>
    </source>
</evidence>
<dbReference type="SMART" id="SM00091">
    <property type="entry name" value="PAS"/>
    <property type="match status" value="2"/>
</dbReference>
<dbReference type="EMBL" id="JACHEO010000001">
    <property type="protein sequence ID" value="MBB5346614.1"/>
    <property type="molecule type" value="Genomic_DNA"/>
</dbReference>
<keyword evidence="3" id="KW-0597">Phosphoprotein</keyword>
<dbReference type="InterPro" id="IPR036097">
    <property type="entry name" value="HisK_dim/P_sf"/>
</dbReference>
<dbReference type="SUPFAM" id="SSF55874">
    <property type="entry name" value="ATPase domain of HSP90 chaperone/DNA topoisomerase II/histidine kinase"/>
    <property type="match status" value="1"/>
</dbReference>
<dbReference type="PROSITE" id="PS50109">
    <property type="entry name" value="HIS_KIN"/>
    <property type="match status" value="1"/>
</dbReference>
<dbReference type="CDD" id="cd18774">
    <property type="entry name" value="PDC2_HK_sensor"/>
    <property type="match status" value="1"/>
</dbReference>
<evidence type="ECO:0000256" key="5">
    <source>
        <dbReference type="ARBA" id="ARBA00022741"/>
    </source>
</evidence>
<evidence type="ECO:0000259" key="10">
    <source>
        <dbReference type="PROSITE" id="PS50109"/>
    </source>
</evidence>
<dbReference type="PANTHER" id="PTHR43065:SF10">
    <property type="entry name" value="PEROXIDE STRESS-ACTIVATED HISTIDINE KINASE MAK3"/>
    <property type="match status" value="1"/>
</dbReference>
<reference evidence="12 13" key="1">
    <citation type="submission" date="2020-08" db="EMBL/GenBank/DDBJ databases">
        <title>Genomic Encyclopedia of Type Strains, Phase IV (KMG-IV): sequencing the most valuable type-strain genomes for metagenomic binning, comparative biology and taxonomic classification.</title>
        <authorList>
            <person name="Goeker M."/>
        </authorList>
    </citation>
    <scope>NUCLEOTIDE SEQUENCE [LARGE SCALE GENOMIC DNA]</scope>
    <source>
        <strain evidence="12 13">DSM 28570</strain>
    </source>
</reference>
<evidence type="ECO:0000256" key="7">
    <source>
        <dbReference type="ARBA" id="ARBA00022840"/>
    </source>
</evidence>
<dbReference type="InterPro" id="IPR000014">
    <property type="entry name" value="PAS"/>
</dbReference>
<name>A0A840UTB7_9BACT</name>
<dbReference type="InterPro" id="IPR004358">
    <property type="entry name" value="Sig_transdc_His_kin-like_C"/>
</dbReference>
<keyword evidence="9" id="KW-1133">Transmembrane helix</keyword>
<accession>A0A840UTB7</accession>
<dbReference type="NCBIfam" id="TIGR00229">
    <property type="entry name" value="sensory_box"/>
    <property type="match status" value="1"/>
</dbReference>
<evidence type="ECO:0000256" key="6">
    <source>
        <dbReference type="ARBA" id="ARBA00022777"/>
    </source>
</evidence>
<dbReference type="PROSITE" id="PS51257">
    <property type="entry name" value="PROKAR_LIPOPROTEIN"/>
    <property type="match status" value="1"/>
</dbReference>
<evidence type="ECO:0000259" key="11">
    <source>
        <dbReference type="PROSITE" id="PS50113"/>
    </source>
</evidence>
<keyword evidence="9" id="KW-0812">Transmembrane</keyword>
<feature type="domain" description="Histidine kinase" evidence="10">
    <location>
        <begin position="401"/>
        <end position="608"/>
    </location>
</feature>
<dbReference type="PANTHER" id="PTHR43065">
    <property type="entry name" value="SENSOR HISTIDINE KINASE"/>
    <property type="match status" value="1"/>
</dbReference>
<dbReference type="Gene3D" id="3.30.565.10">
    <property type="entry name" value="Histidine kinase-like ATPase, C-terminal domain"/>
    <property type="match status" value="1"/>
</dbReference>
<dbReference type="InterPro" id="IPR035965">
    <property type="entry name" value="PAS-like_dom_sf"/>
</dbReference>
<dbReference type="AlphaFoldDB" id="A0A840UTB7"/>
<evidence type="ECO:0000256" key="2">
    <source>
        <dbReference type="ARBA" id="ARBA00012438"/>
    </source>
</evidence>